<feature type="compositionally biased region" description="Basic and acidic residues" evidence="1">
    <location>
        <begin position="15"/>
        <end position="33"/>
    </location>
</feature>
<dbReference type="Gene3D" id="1.20.1500.10">
    <property type="entry name" value="YheA/YmcA-like"/>
    <property type="match status" value="1"/>
</dbReference>
<proteinExistence type="predicted"/>
<reference evidence="2 3" key="1">
    <citation type="submission" date="2018-06" db="EMBL/GenBank/DDBJ databases">
        <title>Paenibacillus imtechensis sp. nov.</title>
        <authorList>
            <person name="Pinnaka A.K."/>
            <person name="Singh H."/>
            <person name="Kaur M."/>
        </authorList>
    </citation>
    <scope>NUCLEOTIDE SEQUENCE [LARGE SCALE GENOMIC DNA]</scope>
    <source>
        <strain evidence="2 3">SMB1</strain>
    </source>
</reference>
<name>A0A2W1LPR3_9BACL</name>
<feature type="compositionally biased region" description="Polar residues" evidence="1">
    <location>
        <begin position="1"/>
        <end position="14"/>
    </location>
</feature>
<dbReference type="Pfam" id="PF06133">
    <property type="entry name" value="Com_YlbF"/>
    <property type="match status" value="1"/>
</dbReference>
<dbReference type="PANTHER" id="PTHR38448">
    <property type="entry name" value="REGULATORY PROTEIN YLBF-RELATED"/>
    <property type="match status" value="1"/>
</dbReference>
<keyword evidence="3" id="KW-1185">Reference proteome</keyword>
<evidence type="ECO:0008006" key="4">
    <source>
        <dbReference type="Google" id="ProtNLM"/>
    </source>
</evidence>
<dbReference type="RefSeq" id="WP_111149066.1">
    <property type="nucleotide sequence ID" value="NZ_QKRB01000057.1"/>
</dbReference>
<evidence type="ECO:0000313" key="2">
    <source>
        <dbReference type="EMBL" id="PZD93397.1"/>
    </source>
</evidence>
<dbReference type="EMBL" id="QKRB01000057">
    <property type="protein sequence ID" value="PZD93397.1"/>
    <property type="molecule type" value="Genomic_DNA"/>
</dbReference>
<dbReference type="OrthoDB" id="2167788at2"/>
<dbReference type="InterPro" id="IPR023378">
    <property type="entry name" value="YheA/YmcA-like_dom_sf"/>
</dbReference>
<dbReference type="PANTHER" id="PTHR38448:SF1">
    <property type="entry name" value="YLBF FAMILY REGULATOR"/>
    <property type="match status" value="1"/>
</dbReference>
<evidence type="ECO:0000313" key="3">
    <source>
        <dbReference type="Proteomes" id="UP000249522"/>
    </source>
</evidence>
<dbReference type="SUPFAM" id="SSF158622">
    <property type="entry name" value="YheA/YmcA-like"/>
    <property type="match status" value="1"/>
</dbReference>
<evidence type="ECO:0000256" key="1">
    <source>
        <dbReference type="SAM" id="MobiDB-lite"/>
    </source>
</evidence>
<feature type="region of interest" description="Disordered" evidence="1">
    <location>
        <begin position="1"/>
        <end position="36"/>
    </location>
</feature>
<dbReference type="AlphaFoldDB" id="A0A2W1LPR3"/>
<organism evidence="2 3">
    <name type="scientific">Paenibacillus sambharensis</name>
    <dbReference type="NCBI Taxonomy" id="1803190"/>
    <lineage>
        <taxon>Bacteria</taxon>
        <taxon>Bacillati</taxon>
        <taxon>Bacillota</taxon>
        <taxon>Bacilli</taxon>
        <taxon>Bacillales</taxon>
        <taxon>Paenibacillaceae</taxon>
        <taxon>Paenibacillus</taxon>
    </lineage>
</organism>
<dbReference type="InterPro" id="IPR010368">
    <property type="entry name" value="Com_YlbF"/>
</dbReference>
<protein>
    <recommendedName>
        <fullName evidence="4">YlbF family regulator</fullName>
    </recommendedName>
</protein>
<gene>
    <name evidence="2" type="ORF">DNH61_22460</name>
</gene>
<sequence>MAEQTARQQASDTKSGQEHTHGHDCGHGHEEGHSCSSVPVFDTRDLLIREDIMAKAKELAEMIYTSEEVQHYRRAEKQINGNERIQSLISQIKKKQKEIVAFQSFQNQKMVDKIESEIDALQDELDAIPIVSDFQQSQSDINYLLQLVISVIRDTVAQRLDVESASAPETEDCSD</sequence>
<accession>A0A2W1LPR3</accession>
<dbReference type="Proteomes" id="UP000249522">
    <property type="component" value="Unassembled WGS sequence"/>
</dbReference>
<dbReference type="InterPro" id="IPR052767">
    <property type="entry name" value="Bact_com_dev_regulator"/>
</dbReference>
<comment type="caution">
    <text evidence="2">The sequence shown here is derived from an EMBL/GenBank/DDBJ whole genome shotgun (WGS) entry which is preliminary data.</text>
</comment>